<feature type="chain" id="PRO_5005492555" description="Tetratricopeptide repeat protein" evidence="4">
    <location>
        <begin position="27"/>
        <end position="565"/>
    </location>
</feature>
<dbReference type="Pfam" id="PF14559">
    <property type="entry name" value="TPR_19"/>
    <property type="match status" value="1"/>
</dbReference>
<dbReference type="EMBL" id="CXOJ01000021">
    <property type="protein sequence ID" value="CTP85794.1"/>
    <property type="molecule type" value="Genomic_DNA"/>
</dbReference>
<feature type="repeat" description="TPR" evidence="3">
    <location>
        <begin position="520"/>
        <end position="553"/>
    </location>
</feature>
<dbReference type="AlphaFoldDB" id="A0A0K2ZNJ4"/>
<dbReference type="PROSITE" id="PS50293">
    <property type="entry name" value="TPR_REGION"/>
    <property type="match status" value="1"/>
</dbReference>
<dbReference type="InterPro" id="IPR019734">
    <property type="entry name" value="TPR_rpt"/>
</dbReference>
<dbReference type="PROSITE" id="PS50005">
    <property type="entry name" value="TPR"/>
    <property type="match status" value="1"/>
</dbReference>
<keyword evidence="4" id="KW-0732">Signal</keyword>
<gene>
    <name evidence="5" type="ORF">XTPLMG730_1247</name>
</gene>
<dbReference type="SMART" id="SM00028">
    <property type="entry name" value="TPR"/>
    <property type="match status" value="4"/>
</dbReference>
<dbReference type="Pfam" id="PF12895">
    <property type="entry name" value="ANAPC3"/>
    <property type="match status" value="1"/>
</dbReference>
<evidence type="ECO:0000256" key="3">
    <source>
        <dbReference type="PROSITE-ProRule" id="PRU00339"/>
    </source>
</evidence>
<evidence type="ECO:0000313" key="6">
    <source>
        <dbReference type="Proteomes" id="UP000045978"/>
    </source>
</evidence>
<evidence type="ECO:0008006" key="7">
    <source>
        <dbReference type="Google" id="ProtNLM"/>
    </source>
</evidence>
<dbReference type="PANTHER" id="PTHR45586">
    <property type="entry name" value="TPR REPEAT-CONTAINING PROTEIN PA4667"/>
    <property type="match status" value="1"/>
</dbReference>
<dbReference type="InterPro" id="IPR051012">
    <property type="entry name" value="CellSynth/LPSAsmb/PSIAsmb"/>
</dbReference>
<accession>A0A0K2ZNJ4</accession>
<evidence type="ECO:0000256" key="2">
    <source>
        <dbReference type="ARBA" id="ARBA00022803"/>
    </source>
</evidence>
<reference evidence="5 6" key="1">
    <citation type="submission" date="2015-07" db="EMBL/GenBank/DDBJ databases">
        <authorList>
            <person name="Noorani M."/>
        </authorList>
    </citation>
    <scope>NUCLEOTIDE SEQUENCE [LARGE SCALE GENOMIC DNA]</scope>
    <source>
        <strain evidence="5">LMG730</strain>
    </source>
</reference>
<protein>
    <recommendedName>
        <fullName evidence="7">Tetratricopeptide repeat protein</fullName>
    </recommendedName>
</protein>
<evidence type="ECO:0000256" key="1">
    <source>
        <dbReference type="ARBA" id="ARBA00022737"/>
    </source>
</evidence>
<dbReference type="PANTHER" id="PTHR45586:SF1">
    <property type="entry name" value="LIPOPOLYSACCHARIDE ASSEMBLY PROTEIN B"/>
    <property type="match status" value="1"/>
</dbReference>
<dbReference type="RefSeq" id="WP_053837633.1">
    <property type="nucleotide sequence ID" value="NZ_CP076251.1"/>
</dbReference>
<dbReference type="Gene3D" id="1.25.40.10">
    <property type="entry name" value="Tetratricopeptide repeat domain"/>
    <property type="match status" value="2"/>
</dbReference>
<dbReference type="InterPro" id="IPR011990">
    <property type="entry name" value="TPR-like_helical_dom_sf"/>
</dbReference>
<keyword evidence="1" id="KW-0677">Repeat</keyword>
<proteinExistence type="predicted"/>
<feature type="signal peptide" evidence="4">
    <location>
        <begin position="1"/>
        <end position="26"/>
    </location>
</feature>
<keyword evidence="2 3" id="KW-0802">TPR repeat</keyword>
<dbReference type="Proteomes" id="UP000045978">
    <property type="component" value="Unassembled WGS sequence"/>
</dbReference>
<dbReference type="Pfam" id="PF13432">
    <property type="entry name" value="TPR_16"/>
    <property type="match status" value="2"/>
</dbReference>
<dbReference type="SUPFAM" id="SSF48452">
    <property type="entry name" value="TPR-like"/>
    <property type="match status" value="3"/>
</dbReference>
<organism evidence="5 6">
    <name type="scientific">Xanthomonas graminis pv. phlei</name>
    <dbReference type="NCBI Taxonomy" id="487906"/>
    <lineage>
        <taxon>Bacteria</taxon>
        <taxon>Pseudomonadati</taxon>
        <taxon>Pseudomonadota</taxon>
        <taxon>Gammaproteobacteria</taxon>
        <taxon>Lysobacterales</taxon>
        <taxon>Lysobacteraceae</taxon>
        <taxon>Xanthomonas</taxon>
        <taxon>Xanthomonas translucens group</taxon>
        <taxon>Xanthomonas graminis</taxon>
    </lineage>
</organism>
<evidence type="ECO:0000313" key="5">
    <source>
        <dbReference type="EMBL" id="CTP85794.1"/>
    </source>
</evidence>
<evidence type="ECO:0000256" key="4">
    <source>
        <dbReference type="SAM" id="SignalP"/>
    </source>
</evidence>
<sequence>MPALIRIRTVLLLSALAALPATGVAAAMPATTAKRAPSAAASSLTPVLAGEFALQAGQLADASHWYLQAANDAPGDAGLAERATRIAMLANDNAAATQALALWRQRAPESLPMRSAEASLALRIGNLRQARGLLVALLRDKDPRGWRYALVALVSGNRDPEVAAKVLDQLLDANAIPDQLEAWQEFGRLALRLEQPKLAERIVDQLVKRFPEEPRVALLHATQLQQAGKTEQAHALLQGVEPKAPRDPELRGALAYAYDAIGDTAAAARVLALGPQDTQNYGLRASMLAKLQDNAALSALYAELSKESAQPDPERRLLLGKIAEFLKRYQEAVTWYRGVPGGPLRNEARLRTAGALYELGQKDAAFTEARALQDDAEADDAARRDAYVLEAELRQRSGDDAGELQVFERGLAAYPDDNALLYARGLAWERRDRIDRAEADLRKILVTEPENVAALNALGYTLADRTHRYREALQLIDRARTADPDNAAIIDSYGWVLYRLGKTQDALVQLRRAWTLFKDPEIAAHIGQVLWEQGKHDEATKYFDEARKLDPKNRALQRAMEKVAP</sequence>
<name>A0A0K2ZNJ4_9XANT</name>